<dbReference type="PROSITE" id="PS50931">
    <property type="entry name" value="HTH_LYSR"/>
    <property type="match status" value="1"/>
</dbReference>
<dbReference type="InterPro" id="IPR000847">
    <property type="entry name" value="LysR_HTH_N"/>
</dbReference>
<dbReference type="Pfam" id="PF00126">
    <property type="entry name" value="HTH_1"/>
    <property type="match status" value="1"/>
</dbReference>
<dbReference type="OrthoDB" id="9813056at2"/>
<feature type="domain" description="HTH lysR-type" evidence="5">
    <location>
        <begin position="1"/>
        <end position="59"/>
    </location>
</feature>
<dbReference type="Proteomes" id="UP000199470">
    <property type="component" value="Unassembled WGS sequence"/>
</dbReference>
<keyword evidence="7" id="KW-1185">Reference proteome</keyword>
<dbReference type="SUPFAM" id="SSF53850">
    <property type="entry name" value="Periplasmic binding protein-like II"/>
    <property type="match status" value="1"/>
</dbReference>
<proteinExistence type="inferred from homology"/>
<keyword evidence="2" id="KW-0805">Transcription regulation</keyword>
<dbReference type="PANTHER" id="PTHR30537:SF1">
    <property type="entry name" value="HTH-TYPE TRANSCRIPTIONAL REGULATOR PGRR"/>
    <property type="match status" value="1"/>
</dbReference>
<dbReference type="FunFam" id="1.10.10.10:FF:000001">
    <property type="entry name" value="LysR family transcriptional regulator"/>
    <property type="match status" value="1"/>
</dbReference>
<dbReference type="GO" id="GO:0006351">
    <property type="term" value="P:DNA-templated transcription"/>
    <property type="evidence" value="ECO:0007669"/>
    <property type="project" value="TreeGrafter"/>
</dbReference>
<accession>A0A1I4LKL6</accession>
<dbReference type="InterPro" id="IPR058163">
    <property type="entry name" value="LysR-type_TF_proteobact-type"/>
</dbReference>
<dbReference type="Gene3D" id="1.10.10.10">
    <property type="entry name" value="Winged helix-like DNA-binding domain superfamily/Winged helix DNA-binding domain"/>
    <property type="match status" value="1"/>
</dbReference>
<evidence type="ECO:0000256" key="3">
    <source>
        <dbReference type="ARBA" id="ARBA00023125"/>
    </source>
</evidence>
<organism evidence="6 7">
    <name type="scientific">Rugamonas rubra</name>
    <dbReference type="NCBI Taxonomy" id="758825"/>
    <lineage>
        <taxon>Bacteria</taxon>
        <taxon>Pseudomonadati</taxon>
        <taxon>Pseudomonadota</taxon>
        <taxon>Betaproteobacteria</taxon>
        <taxon>Burkholderiales</taxon>
        <taxon>Oxalobacteraceae</taxon>
        <taxon>Telluria group</taxon>
        <taxon>Rugamonas</taxon>
    </lineage>
</organism>
<dbReference type="GO" id="GO:0043565">
    <property type="term" value="F:sequence-specific DNA binding"/>
    <property type="evidence" value="ECO:0007669"/>
    <property type="project" value="TreeGrafter"/>
</dbReference>
<evidence type="ECO:0000313" key="7">
    <source>
        <dbReference type="Proteomes" id="UP000199470"/>
    </source>
</evidence>
<gene>
    <name evidence="6" type="ORF">SAMN02982985_02010</name>
</gene>
<evidence type="ECO:0000259" key="5">
    <source>
        <dbReference type="PROSITE" id="PS50931"/>
    </source>
</evidence>
<evidence type="ECO:0000256" key="1">
    <source>
        <dbReference type="ARBA" id="ARBA00009437"/>
    </source>
</evidence>
<dbReference type="Gene3D" id="3.40.190.290">
    <property type="match status" value="1"/>
</dbReference>
<evidence type="ECO:0000256" key="2">
    <source>
        <dbReference type="ARBA" id="ARBA00023015"/>
    </source>
</evidence>
<dbReference type="InterPro" id="IPR036388">
    <property type="entry name" value="WH-like_DNA-bd_sf"/>
</dbReference>
<dbReference type="InterPro" id="IPR005119">
    <property type="entry name" value="LysR_subst-bd"/>
</dbReference>
<dbReference type="STRING" id="758825.SAMN02982985_02010"/>
<protein>
    <submittedName>
        <fullName evidence="6">DNA-binding transcriptional regulator, LysR family</fullName>
    </submittedName>
</protein>
<dbReference type="InterPro" id="IPR036390">
    <property type="entry name" value="WH_DNA-bd_sf"/>
</dbReference>
<dbReference type="AlphaFoldDB" id="A0A1I4LKL6"/>
<dbReference type="PANTHER" id="PTHR30537">
    <property type="entry name" value="HTH-TYPE TRANSCRIPTIONAL REGULATOR"/>
    <property type="match status" value="1"/>
</dbReference>
<evidence type="ECO:0000256" key="4">
    <source>
        <dbReference type="ARBA" id="ARBA00023163"/>
    </source>
</evidence>
<keyword evidence="3 6" id="KW-0238">DNA-binding</keyword>
<name>A0A1I4LKL6_9BURK</name>
<dbReference type="Pfam" id="PF03466">
    <property type="entry name" value="LysR_substrate"/>
    <property type="match status" value="1"/>
</dbReference>
<dbReference type="EMBL" id="FOTW01000009">
    <property type="protein sequence ID" value="SFL91441.1"/>
    <property type="molecule type" value="Genomic_DNA"/>
</dbReference>
<comment type="similarity">
    <text evidence="1">Belongs to the LysR transcriptional regulatory family.</text>
</comment>
<dbReference type="SUPFAM" id="SSF46785">
    <property type="entry name" value="Winged helix' DNA-binding domain"/>
    <property type="match status" value="1"/>
</dbReference>
<evidence type="ECO:0000313" key="6">
    <source>
        <dbReference type="EMBL" id="SFL91441.1"/>
    </source>
</evidence>
<dbReference type="GO" id="GO:0003700">
    <property type="term" value="F:DNA-binding transcription factor activity"/>
    <property type="evidence" value="ECO:0007669"/>
    <property type="project" value="InterPro"/>
</dbReference>
<sequence length="309" mass="32984">MTDLHELDAFAAVARLRSFRQAAVERGVSASALSHTVRALEERLGVRLLNRTTRSVTPTEAGARLLARLLPAIGEIADALAELDGLQDVPAGALRLNLPRPAARLLLAPMLGRFAAAYPRVQLEIVTDDGLLDIVGAGFDAGVRFGERLAADMIAVPFGPPQRFVVVAAPAYVAAHGAPATPRQLERHNCIGRRFPSGSRYAWEFAQDGRSFSVAVNGPLLFDDDQLMLSAALDGAGLAYLYQADAAAHIAAGRLLPLLEDCAAAPSQYFLYYPSRRQMPPALRAFVDAVRAGWPAGATADADAAPQRR</sequence>
<keyword evidence="4" id="KW-0804">Transcription</keyword>
<reference evidence="6 7" key="1">
    <citation type="submission" date="2016-10" db="EMBL/GenBank/DDBJ databases">
        <authorList>
            <person name="de Groot N.N."/>
        </authorList>
    </citation>
    <scope>NUCLEOTIDE SEQUENCE [LARGE SCALE GENOMIC DNA]</scope>
    <source>
        <strain evidence="6 7">ATCC 43154</strain>
    </source>
</reference>
<dbReference type="RefSeq" id="WP_093387077.1">
    <property type="nucleotide sequence ID" value="NZ_FOTW01000009.1"/>
</dbReference>